<sequence precursor="true">MKSKKIISGLLALSFVFGGTALPNTVVNNSVSASASVEEIAEEAEVLTYGDYKYKLLDDGTAEIVEYTGDCTEIEENGTEEIEIPSELNGAIVTSIGYHAFFCHMELGSITLPKDLKNIGDGAFKDCNGLSSIVIPDGVECIGDDAFRSCRVLSSVTFSKNLKYIGKEAFRYCSCLHDIVIPDGVEYIGERAFAKFDSSSDNDIGYYLHYSVTIPKSVTFIGDNAFNNFSIASYAFKPAKDYIINCYKDSAAHNYALVNGNNFNVIDAGDSKTKYPELIKEEYSPKFHKFRLNWTAVEGAEQYGIAVRLAGKWKVQAYVDADTTKYVTPKLTSGQNYQTVICAKVNGKWDTSVLNNRAFPLVVR</sequence>
<evidence type="ECO:0000256" key="1">
    <source>
        <dbReference type="SAM" id="SignalP"/>
    </source>
</evidence>
<feature type="signal peptide" evidence="1">
    <location>
        <begin position="1"/>
        <end position="21"/>
    </location>
</feature>
<dbReference type="Gene3D" id="3.80.10.10">
    <property type="entry name" value="Ribonuclease Inhibitor"/>
    <property type="match status" value="1"/>
</dbReference>
<dbReference type="Proteomes" id="UP000006919">
    <property type="component" value="Chromosome"/>
</dbReference>
<dbReference type="SUPFAM" id="SSF52058">
    <property type="entry name" value="L domain-like"/>
    <property type="match status" value="1"/>
</dbReference>
<dbReference type="HOGENOM" id="CLU_033239_0_0_9"/>
<dbReference type="Gene3D" id="2.60.40.10">
    <property type="entry name" value="Immunoglobulins"/>
    <property type="match status" value="1"/>
</dbReference>
<dbReference type="KEGG" id="ral:Rumal_1157"/>
<keyword evidence="1" id="KW-0732">Signal</keyword>
<dbReference type="OrthoDB" id="1816964at2"/>
<dbReference type="RefSeq" id="WP_013497850.1">
    <property type="nucleotide sequence ID" value="NC_014833.1"/>
</dbReference>
<name>E6UD72_RUMA7</name>
<feature type="chain" id="PRO_5038637857" description="Leucine rich repeat-containing protein" evidence="1">
    <location>
        <begin position="22"/>
        <end position="364"/>
    </location>
</feature>
<evidence type="ECO:0008006" key="4">
    <source>
        <dbReference type="Google" id="ProtNLM"/>
    </source>
</evidence>
<dbReference type="AlphaFoldDB" id="E6UD72"/>
<dbReference type="InterPro" id="IPR032675">
    <property type="entry name" value="LRR_dom_sf"/>
</dbReference>
<dbReference type="PANTHER" id="PTHR45661">
    <property type="entry name" value="SURFACE ANTIGEN"/>
    <property type="match status" value="1"/>
</dbReference>
<evidence type="ECO:0000313" key="2">
    <source>
        <dbReference type="EMBL" id="ADU21677.1"/>
    </source>
</evidence>
<dbReference type="EMBL" id="CP002403">
    <property type="protein sequence ID" value="ADU21677.1"/>
    <property type="molecule type" value="Genomic_DNA"/>
</dbReference>
<gene>
    <name evidence="2" type="ordered locus">Rumal_1157</name>
</gene>
<dbReference type="Pfam" id="PF13306">
    <property type="entry name" value="LRR_5"/>
    <property type="match status" value="2"/>
</dbReference>
<accession>E6UD72</accession>
<organism evidence="2 3">
    <name type="scientific">Ruminococcus albus (strain ATCC 27210 / DSM 20455 / JCM 14654 / NCDO 2250 / 7)</name>
    <dbReference type="NCBI Taxonomy" id="697329"/>
    <lineage>
        <taxon>Bacteria</taxon>
        <taxon>Bacillati</taxon>
        <taxon>Bacillota</taxon>
        <taxon>Clostridia</taxon>
        <taxon>Eubacteriales</taxon>
        <taxon>Oscillospiraceae</taxon>
        <taxon>Ruminococcus</taxon>
    </lineage>
</organism>
<dbReference type="PANTHER" id="PTHR45661:SF3">
    <property type="entry name" value="IG-LIKE DOMAIN-CONTAINING PROTEIN"/>
    <property type="match status" value="1"/>
</dbReference>
<dbReference type="InterPro" id="IPR053139">
    <property type="entry name" value="Surface_bspA-like"/>
</dbReference>
<dbReference type="eggNOG" id="COG4886">
    <property type="taxonomic scope" value="Bacteria"/>
</dbReference>
<protein>
    <recommendedName>
        <fullName evidence="4">Leucine rich repeat-containing protein</fullName>
    </recommendedName>
</protein>
<evidence type="ECO:0000313" key="3">
    <source>
        <dbReference type="Proteomes" id="UP000006919"/>
    </source>
</evidence>
<dbReference type="InterPro" id="IPR013783">
    <property type="entry name" value="Ig-like_fold"/>
</dbReference>
<proteinExistence type="predicted"/>
<dbReference type="STRING" id="697329.Rumal_1157"/>
<reference evidence="2 3" key="1">
    <citation type="journal article" date="2011" name="J. Bacteriol.">
        <title>Complete genome of the cellulolytic ruminal bacterium Ruminococcus albus 7.</title>
        <authorList>
            <person name="Suen G."/>
            <person name="Stevenson D.M."/>
            <person name="Bruce D.C."/>
            <person name="Chertkov O."/>
            <person name="Copeland A."/>
            <person name="Cheng J.F."/>
            <person name="Detter C."/>
            <person name="Detter J.C."/>
            <person name="Goodwin L.A."/>
            <person name="Han C.S."/>
            <person name="Hauser L.J."/>
            <person name="Ivanova N.N."/>
            <person name="Kyrpides N.C."/>
            <person name="Land M.L."/>
            <person name="Lapidus A."/>
            <person name="Lucas S."/>
            <person name="Ovchinnikova G."/>
            <person name="Pitluck S."/>
            <person name="Tapia R."/>
            <person name="Woyke T."/>
            <person name="Boyum J."/>
            <person name="Mead D."/>
            <person name="Weimer P.J."/>
        </authorList>
    </citation>
    <scope>NUCLEOTIDE SEQUENCE [LARGE SCALE GENOMIC DNA]</scope>
    <source>
        <strain evidence="3">ATCC 27210 / DSM 20455 / JCM 14654 / NCDO 2250 / 7</strain>
    </source>
</reference>
<dbReference type="InterPro" id="IPR026906">
    <property type="entry name" value="LRR_5"/>
</dbReference>